<keyword evidence="10" id="KW-1185">Reference proteome</keyword>
<accession>A0A4Q7NJI0</accession>
<keyword evidence="3" id="KW-0805">Transcription regulation</keyword>
<dbReference type="SUPFAM" id="SSF52172">
    <property type="entry name" value="CheY-like"/>
    <property type="match status" value="1"/>
</dbReference>
<dbReference type="InterPro" id="IPR039420">
    <property type="entry name" value="WalR-like"/>
</dbReference>
<keyword evidence="4" id="KW-0238">DNA-binding</keyword>
<evidence type="ECO:0000256" key="4">
    <source>
        <dbReference type="ARBA" id="ARBA00023125"/>
    </source>
</evidence>
<dbReference type="EMBL" id="SGXC01000001">
    <property type="protein sequence ID" value="RZS85215.1"/>
    <property type="molecule type" value="Genomic_DNA"/>
</dbReference>
<dbReference type="PANTHER" id="PTHR48111">
    <property type="entry name" value="REGULATOR OF RPOS"/>
    <property type="match status" value="1"/>
</dbReference>
<dbReference type="RefSeq" id="WP_130356465.1">
    <property type="nucleotide sequence ID" value="NZ_SGXC01000001.1"/>
</dbReference>
<dbReference type="Pfam" id="PF02954">
    <property type="entry name" value="HTH_8"/>
    <property type="match status" value="1"/>
</dbReference>
<evidence type="ECO:0000256" key="1">
    <source>
        <dbReference type="ARBA" id="ARBA00022553"/>
    </source>
</evidence>
<dbReference type="GO" id="GO:0005829">
    <property type="term" value="C:cytosol"/>
    <property type="evidence" value="ECO:0007669"/>
    <property type="project" value="TreeGrafter"/>
</dbReference>
<dbReference type="SUPFAM" id="SSF46689">
    <property type="entry name" value="Homeodomain-like"/>
    <property type="match status" value="1"/>
</dbReference>
<feature type="domain" description="Response regulatory" evidence="8">
    <location>
        <begin position="3"/>
        <end position="118"/>
    </location>
</feature>
<keyword evidence="5" id="KW-0804">Transcription</keyword>
<dbReference type="Pfam" id="PF00072">
    <property type="entry name" value="Response_reg"/>
    <property type="match status" value="1"/>
</dbReference>
<dbReference type="InterPro" id="IPR009057">
    <property type="entry name" value="Homeodomain-like_sf"/>
</dbReference>
<reference evidence="9 10" key="1">
    <citation type="submission" date="2019-02" db="EMBL/GenBank/DDBJ databases">
        <title>Genomic Encyclopedia of Type Strains, Phase IV (KMG-IV): sequencing the most valuable type-strain genomes for metagenomic binning, comparative biology and taxonomic classification.</title>
        <authorList>
            <person name="Goeker M."/>
        </authorList>
    </citation>
    <scope>NUCLEOTIDE SEQUENCE [LARGE SCALE GENOMIC DNA]</scope>
    <source>
        <strain evidence="9 10">K24</strain>
    </source>
</reference>
<dbReference type="GO" id="GO:0006355">
    <property type="term" value="P:regulation of DNA-templated transcription"/>
    <property type="evidence" value="ECO:0007669"/>
    <property type="project" value="TreeGrafter"/>
</dbReference>
<dbReference type="Gene3D" id="3.40.50.2300">
    <property type="match status" value="1"/>
</dbReference>
<comment type="caution">
    <text evidence="9">The sequence shown here is derived from an EMBL/GenBank/DDBJ whole genome shotgun (WGS) entry which is preliminary data.</text>
</comment>
<dbReference type="InterPro" id="IPR011006">
    <property type="entry name" value="CheY-like_superfamily"/>
</dbReference>
<protein>
    <submittedName>
        <fullName evidence="9">Regulatory Fis family protein</fullName>
    </submittedName>
</protein>
<dbReference type="InterPro" id="IPR002197">
    <property type="entry name" value="HTH_Fis"/>
</dbReference>
<dbReference type="Gene3D" id="1.10.10.60">
    <property type="entry name" value="Homeodomain-like"/>
    <property type="match status" value="1"/>
</dbReference>
<dbReference type="Proteomes" id="UP000292445">
    <property type="component" value="Unassembled WGS sequence"/>
</dbReference>
<dbReference type="PROSITE" id="PS50110">
    <property type="entry name" value="RESPONSE_REGULATORY"/>
    <property type="match status" value="1"/>
</dbReference>
<keyword evidence="2" id="KW-0902">Two-component regulatory system</keyword>
<dbReference type="GO" id="GO:0032993">
    <property type="term" value="C:protein-DNA complex"/>
    <property type="evidence" value="ECO:0007669"/>
    <property type="project" value="TreeGrafter"/>
</dbReference>
<evidence type="ECO:0000256" key="2">
    <source>
        <dbReference type="ARBA" id="ARBA00023012"/>
    </source>
</evidence>
<dbReference type="SMART" id="SM00448">
    <property type="entry name" value="REC"/>
    <property type="match status" value="1"/>
</dbReference>
<feature type="region of interest" description="Disordered" evidence="7">
    <location>
        <begin position="121"/>
        <end position="160"/>
    </location>
</feature>
<dbReference type="PANTHER" id="PTHR48111:SF1">
    <property type="entry name" value="TWO-COMPONENT RESPONSE REGULATOR ORR33"/>
    <property type="match status" value="1"/>
</dbReference>
<dbReference type="FunFam" id="3.40.50.2300:FF:000018">
    <property type="entry name" value="DNA-binding transcriptional regulator NtrC"/>
    <property type="match status" value="1"/>
</dbReference>
<keyword evidence="1 6" id="KW-0597">Phosphoprotein</keyword>
<dbReference type="GO" id="GO:0000156">
    <property type="term" value="F:phosphorelay response regulator activity"/>
    <property type="evidence" value="ECO:0007669"/>
    <property type="project" value="TreeGrafter"/>
</dbReference>
<evidence type="ECO:0000259" key="8">
    <source>
        <dbReference type="PROSITE" id="PS50110"/>
    </source>
</evidence>
<evidence type="ECO:0000256" key="6">
    <source>
        <dbReference type="PROSITE-ProRule" id="PRU00169"/>
    </source>
</evidence>
<dbReference type="AlphaFoldDB" id="A0A4Q7NJI0"/>
<evidence type="ECO:0000256" key="7">
    <source>
        <dbReference type="SAM" id="MobiDB-lite"/>
    </source>
</evidence>
<evidence type="ECO:0000256" key="5">
    <source>
        <dbReference type="ARBA" id="ARBA00023163"/>
    </source>
</evidence>
<dbReference type="GO" id="GO:0000976">
    <property type="term" value="F:transcription cis-regulatory region binding"/>
    <property type="evidence" value="ECO:0007669"/>
    <property type="project" value="TreeGrafter"/>
</dbReference>
<evidence type="ECO:0000256" key="3">
    <source>
        <dbReference type="ARBA" id="ARBA00023015"/>
    </source>
</evidence>
<dbReference type="InterPro" id="IPR001789">
    <property type="entry name" value="Sig_transdc_resp-reg_receiver"/>
</dbReference>
<name>A0A4Q7NJI0_9BURK</name>
<sequence length="244" mass="26387">MARILVVDDEVGIRELLSEILYDEGHTVDLAENASAARALRAANRPDVVLLDIWMPDTDGVTLLKEWAAQDLLDMPVIMMSGHATIDTAVEATRIGAIDFLEKPITMTRLLKTIAGALERGRAGAKPAAPQTPARPAMPGYAPAPPVAGDGMRAPAPGLAPAVDRSAGSVALHDNQPRSPLLSLSLDLPLREARDAFERVYFEHHLAREGGSMTRVADKTGLERTHLYRKLKQLGIELSRKRGV</sequence>
<evidence type="ECO:0000313" key="10">
    <source>
        <dbReference type="Proteomes" id="UP000292445"/>
    </source>
</evidence>
<organism evidence="9 10">
    <name type="scientific">Pigmentiphaga kullae</name>
    <dbReference type="NCBI Taxonomy" id="151784"/>
    <lineage>
        <taxon>Bacteria</taxon>
        <taxon>Pseudomonadati</taxon>
        <taxon>Pseudomonadota</taxon>
        <taxon>Betaproteobacteria</taxon>
        <taxon>Burkholderiales</taxon>
        <taxon>Alcaligenaceae</taxon>
        <taxon>Pigmentiphaga</taxon>
    </lineage>
</organism>
<dbReference type="OrthoDB" id="9808843at2"/>
<gene>
    <name evidence="9" type="ORF">EV675_1238</name>
</gene>
<proteinExistence type="predicted"/>
<feature type="modified residue" description="4-aspartylphosphate" evidence="6">
    <location>
        <position position="52"/>
    </location>
</feature>
<evidence type="ECO:0000313" key="9">
    <source>
        <dbReference type="EMBL" id="RZS85215.1"/>
    </source>
</evidence>